<comment type="caution">
    <text evidence="1">The sequence shown here is derived from an EMBL/GenBank/DDBJ whole genome shotgun (WGS) entry which is preliminary data.</text>
</comment>
<name>A0AAD7K7U7_9AGAR</name>
<evidence type="ECO:0000313" key="2">
    <source>
        <dbReference type="Proteomes" id="UP001215598"/>
    </source>
</evidence>
<keyword evidence="2" id="KW-1185">Reference proteome</keyword>
<sequence>MGPSGRDETRYFAVSCACIQLTFNGIPFRDNSTNVPTRYVQFDQRLHPIVHIPSQGAFLSCLYRCHTDNTSRSMSRCIILYVVPFLTLCSPQLTCIRPDSRSPLVIPLANAPGPPFSRSQHHDASIGAGVRRLDARGARSTAEGAEMAQMGGVWVSIGGAGARASQ</sequence>
<proteinExistence type="predicted"/>
<evidence type="ECO:0000313" key="1">
    <source>
        <dbReference type="EMBL" id="KAJ7778956.1"/>
    </source>
</evidence>
<dbReference type="EMBL" id="JARKIB010000006">
    <property type="protein sequence ID" value="KAJ7778956.1"/>
    <property type="molecule type" value="Genomic_DNA"/>
</dbReference>
<protein>
    <submittedName>
        <fullName evidence="1">Uncharacterized protein</fullName>
    </submittedName>
</protein>
<dbReference type="Proteomes" id="UP001215598">
    <property type="component" value="Unassembled WGS sequence"/>
</dbReference>
<organism evidence="1 2">
    <name type="scientific">Mycena metata</name>
    <dbReference type="NCBI Taxonomy" id="1033252"/>
    <lineage>
        <taxon>Eukaryota</taxon>
        <taxon>Fungi</taxon>
        <taxon>Dikarya</taxon>
        <taxon>Basidiomycota</taxon>
        <taxon>Agaricomycotina</taxon>
        <taxon>Agaricomycetes</taxon>
        <taxon>Agaricomycetidae</taxon>
        <taxon>Agaricales</taxon>
        <taxon>Marasmiineae</taxon>
        <taxon>Mycenaceae</taxon>
        <taxon>Mycena</taxon>
    </lineage>
</organism>
<dbReference type="AlphaFoldDB" id="A0AAD7K7U7"/>
<reference evidence="1" key="1">
    <citation type="submission" date="2023-03" db="EMBL/GenBank/DDBJ databases">
        <title>Massive genome expansion in bonnet fungi (Mycena s.s.) driven by repeated elements and novel gene families across ecological guilds.</title>
        <authorList>
            <consortium name="Lawrence Berkeley National Laboratory"/>
            <person name="Harder C.B."/>
            <person name="Miyauchi S."/>
            <person name="Viragh M."/>
            <person name="Kuo A."/>
            <person name="Thoen E."/>
            <person name="Andreopoulos B."/>
            <person name="Lu D."/>
            <person name="Skrede I."/>
            <person name="Drula E."/>
            <person name="Henrissat B."/>
            <person name="Morin E."/>
            <person name="Kohler A."/>
            <person name="Barry K."/>
            <person name="LaButti K."/>
            <person name="Morin E."/>
            <person name="Salamov A."/>
            <person name="Lipzen A."/>
            <person name="Mereny Z."/>
            <person name="Hegedus B."/>
            <person name="Baldrian P."/>
            <person name="Stursova M."/>
            <person name="Weitz H."/>
            <person name="Taylor A."/>
            <person name="Grigoriev I.V."/>
            <person name="Nagy L.G."/>
            <person name="Martin F."/>
            <person name="Kauserud H."/>
        </authorList>
    </citation>
    <scope>NUCLEOTIDE SEQUENCE</scope>
    <source>
        <strain evidence="1">CBHHK182m</strain>
    </source>
</reference>
<accession>A0AAD7K7U7</accession>
<gene>
    <name evidence="1" type="ORF">B0H16DRAFT_1500592</name>
</gene>